<name>A0A6H5G8L8_9HEMI</name>
<reference evidence="1 2" key="1">
    <citation type="submission" date="2020-02" db="EMBL/GenBank/DDBJ databases">
        <authorList>
            <person name="Ferguson B K."/>
        </authorList>
    </citation>
    <scope>NUCLEOTIDE SEQUENCE [LARGE SCALE GENOMIC DNA]</scope>
</reference>
<dbReference type="Proteomes" id="UP000479000">
    <property type="component" value="Unassembled WGS sequence"/>
</dbReference>
<sequence length="188" mass="21541">MLNLSIRFRPHPGRSRLLDCSKIANENIFVSRPANNLKKVKPIEIVFIIWRIEVVSLRHLRWDQKPGASSYHSSGFWTGSSDCIHMHMGFVPYPQGQELVITHPPSSRKHLTPNPTSGRQMSRLGHTGTARVLVYSNCRVGIQVFRPMLLRGAESSENFYRWLKAILDLASQHRIRSIVRQSSTKVYP</sequence>
<keyword evidence="2" id="KW-1185">Reference proteome</keyword>
<evidence type="ECO:0000313" key="2">
    <source>
        <dbReference type="Proteomes" id="UP000479000"/>
    </source>
</evidence>
<proteinExistence type="predicted"/>
<dbReference type="AlphaFoldDB" id="A0A6H5G8L8"/>
<organism evidence="1 2">
    <name type="scientific">Nesidiocoris tenuis</name>
    <dbReference type="NCBI Taxonomy" id="355587"/>
    <lineage>
        <taxon>Eukaryota</taxon>
        <taxon>Metazoa</taxon>
        <taxon>Ecdysozoa</taxon>
        <taxon>Arthropoda</taxon>
        <taxon>Hexapoda</taxon>
        <taxon>Insecta</taxon>
        <taxon>Pterygota</taxon>
        <taxon>Neoptera</taxon>
        <taxon>Paraneoptera</taxon>
        <taxon>Hemiptera</taxon>
        <taxon>Heteroptera</taxon>
        <taxon>Panheteroptera</taxon>
        <taxon>Cimicomorpha</taxon>
        <taxon>Miridae</taxon>
        <taxon>Dicyphina</taxon>
        <taxon>Nesidiocoris</taxon>
    </lineage>
</organism>
<evidence type="ECO:0000313" key="1">
    <source>
        <dbReference type="EMBL" id="CAA9998114.1"/>
    </source>
</evidence>
<accession>A0A6H5G8L8</accession>
<dbReference type="EMBL" id="CADCXU010006558">
    <property type="protein sequence ID" value="CAA9998114.1"/>
    <property type="molecule type" value="Genomic_DNA"/>
</dbReference>
<protein>
    <submittedName>
        <fullName evidence="1">Uncharacterized protein</fullName>
    </submittedName>
</protein>
<gene>
    <name evidence="1" type="ORF">NTEN_LOCUS4408</name>
</gene>